<reference evidence="2" key="2">
    <citation type="submission" date="2020-06" db="EMBL/GenBank/DDBJ databases">
        <title>Helianthus annuus Genome sequencing and assembly Release 2.</title>
        <authorList>
            <person name="Gouzy J."/>
            <person name="Langlade N."/>
            <person name="Munos S."/>
        </authorList>
    </citation>
    <scope>NUCLEOTIDE SEQUENCE</scope>
    <source>
        <tissue evidence="2">Leaves</tissue>
    </source>
</reference>
<keyword evidence="3" id="KW-1185">Reference proteome</keyword>
<dbReference type="Gramene" id="mRNA:HanXRQr2_Chr15g0705201">
    <property type="protein sequence ID" value="CDS:HanXRQr2_Chr15g0705201.1"/>
    <property type="gene ID" value="HanXRQr2_Chr15g0705201"/>
</dbReference>
<dbReference type="Proteomes" id="UP000215914">
    <property type="component" value="Unassembled WGS sequence"/>
</dbReference>
<dbReference type="AlphaFoldDB" id="A0A9K3E3U2"/>
<organism evidence="2 3">
    <name type="scientific">Helianthus annuus</name>
    <name type="common">Common sunflower</name>
    <dbReference type="NCBI Taxonomy" id="4232"/>
    <lineage>
        <taxon>Eukaryota</taxon>
        <taxon>Viridiplantae</taxon>
        <taxon>Streptophyta</taxon>
        <taxon>Embryophyta</taxon>
        <taxon>Tracheophyta</taxon>
        <taxon>Spermatophyta</taxon>
        <taxon>Magnoliopsida</taxon>
        <taxon>eudicotyledons</taxon>
        <taxon>Gunneridae</taxon>
        <taxon>Pentapetalae</taxon>
        <taxon>asterids</taxon>
        <taxon>campanulids</taxon>
        <taxon>Asterales</taxon>
        <taxon>Asteraceae</taxon>
        <taxon>Asteroideae</taxon>
        <taxon>Heliantheae alliance</taxon>
        <taxon>Heliantheae</taxon>
        <taxon>Helianthus</taxon>
    </lineage>
</organism>
<name>A0A9K3E3U2_HELAN</name>
<evidence type="ECO:0000256" key="1">
    <source>
        <dbReference type="SAM" id="MobiDB-lite"/>
    </source>
</evidence>
<protein>
    <submittedName>
        <fullName evidence="2">Uncharacterized protein</fullName>
    </submittedName>
</protein>
<evidence type="ECO:0000313" key="3">
    <source>
        <dbReference type="Proteomes" id="UP000215914"/>
    </source>
</evidence>
<reference evidence="2" key="1">
    <citation type="journal article" date="2017" name="Nature">
        <title>The sunflower genome provides insights into oil metabolism, flowering and Asterid evolution.</title>
        <authorList>
            <person name="Badouin H."/>
            <person name="Gouzy J."/>
            <person name="Grassa C.J."/>
            <person name="Murat F."/>
            <person name="Staton S.E."/>
            <person name="Cottret L."/>
            <person name="Lelandais-Briere C."/>
            <person name="Owens G.L."/>
            <person name="Carrere S."/>
            <person name="Mayjonade B."/>
            <person name="Legrand L."/>
            <person name="Gill N."/>
            <person name="Kane N.C."/>
            <person name="Bowers J.E."/>
            <person name="Hubner S."/>
            <person name="Bellec A."/>
            <person name="Berard A."/>
            <person name="Berges H."/>
            <person name="Blanchet N."/>
            <person name="Boniface M.C."/>
            <person name="Brunel D."/>
            <person name="Catrice O."/>
            <person name="Chaidir N."/>
            <person name="Claudel C."/>
            <person name="Donnadieu C."/>
            <person name="Faraut T."/>
            <person name="Fievet G."/>
            <person name="Helmstetter N."/>
            <person name="King M."/>
            <person name="Knapp S.J."/>
            <person name="Lai Z."/>
            <person name="Le Paslier M.C."/>
            <person name="Lippi Y."/>
            <person name="Lorenzon L."/>
            <person name="Mandel J.R."/>
            <person name="Marage G."/>
            <person name="Marchand G."/>
            <person name="Marquand E."/>
            <person name="Bret-Mestries E."/>
            <person name="Morien E."/>
            <person name="Nambeesan S."/>
            <person name="Nguyen T."/>
            <person name="Pegot-Espagnet P."/>
            <person name="Pouilly N."/>
            <person name="Raftis F."/>
            <person name="Sallet E."/>
            <person name="Schiex T."/>
            <person name="Thomas J."/>
            <person name="Vandecasteele C."/>
            <person name="Vares D."/>
            <person name="Vear F."/>
            <person name="Vautrin S."/>
            <person name="Crespi M."/>
            <person name="Mangin B."/>
            <person name="Burke J.M."/>
            <person name="Salse J."/>
            <person name="Munos S."/>
            <person name="Vincourt P."/>
            <person name="Rieseberg L.H."/>
            <person name="Langlade N.B."/>
        </authorList>
    </citation>
    <scope>NUCLEOTIDE SEQUENCE</scope>
    <source>
        <tissue evidence="2">Leaves</tissue>
    </source>
</reference>
<accession>A0A9K3E3U2</accession>
<comment type="caution">
    <text evidence="2">The sequence shown here is derived from an EMBL/GenBank/DDBJ whole genome shotgun (WGS) entry which is preliminary data.</text>
</comment>
<gene>
    <name evidence="2" type="ORF">HanXRQr2_Chr15g0705201</name>
</gene>
<dbReference type="EMBL" id="MNCJ02000330">
    <property type="protein sequence ID" value="KAF5765563.1"/>
    <property type="molecule type" value="Genomic_DNA"/>
</dbReference>
<sequence>MTMSFETMNQIADFDSLGVDNYFYYSTNTFWSGELVQADPVGLMEITLPNYTTGRYDRNHLSCEGKFLQKISLENIMVRLGDRGKLRMWDLGILHALLIGTPKLSWRHITMMNIWDTRNQYKRKMIPCVRLISAMIFQHNRLKDNSLWILKGIDTIDFAQLRSGVNIYAEVLNTKAKVVDRKTGFQFEYVQGNEDEEMGEGDGGDDEEEEADEEEDRGRRPPRQRYVRRHNESSHTVAHFINNR</sequence>
<feature type="compositionally biased region" description="Acidic residues" evidence="1">
    <location>
        <begin position="193"/>
        <end position="215"/>
    </location>
</feature>
<proteinExistence type="predicted"/>
<evidence type="ECO:0000313" key="2">
    <source>
        <dbReference type="EMBL" id="KAF5765563.1"/>
    </source>
</evidence>
<feature type="region of interest" description="Disordered" evidence="1">
    <location>
        <begin position="190"/>
        <end position="244"/>
    </location>
</feature>